<protein>
    <submittedName>
        <fullName evidence="1">Uncharacterized protein</fullName>
    </submittedName>
</protein>
<accession>A0A516GZ52</accession>
<gene>
    <name evidence="1" type="ORF">FNB15_05590</name>
</gene>
<dbReference type="RefSeq" id="WP_144067763.1">
    <property type="nucleotide sequence ID" value="NZ_CP041636.1"/>
</dbReference>
<dbReference type="KEGG" id="fer:FNB15_05590"/>
<evidence type="ECO:0000313" key="2">
    <source>
        <dbReference type="Proteomes" id="UP000317496"/>
    </source>
</evidence>
<dbReference type="Proteomes" id="UP000317496">
    <property type="component" value="Chromosome"/>
</dbReference>
<dbReference type="EMBL" id="CP041636">
    <property type="protein sequence ID" value="QDO96782.1"/>
    <property type="molecule type" value="Genomic_DNA"/>
</dbReference>
<name>A0A516GZ52_9PROT</name>
<reference evidence="1 2" key="1">
    <citation type="submission" date="2019-07" db="EMBL/GenBank/DDBJ databases">
        <title>Genome sequencing for Ferrovibrio sp. K5.</title>
        <authorList>
            <person name="Park S.-J."/>
        </authorList>
    </citation>
    <scope>NUCLEOTIDE SEQUENCE [LARGE SCALE GENOMIC DNA]</scope>
    <source>
        <strain evidence="1 2">K5</strain>
    </source>
</reference>
<sequence length="320" mass="35675">MSALFQRHNFLWSGLKTPFVVEAKTDSDRITLRTWRLSEDAAVASAMPVKDAVAIYGGHAEPFELDSDLAVSREIRERHWIPLEALGGQYVGGSRNRNLFLQPISQVGFRIDTGVLGSVAWSDYAIWAFNATRDGKLSMPFNRYLATQPSREHHYNLLIGRKEINLMMLNVPFARQDFSNCVFVVKYNPAFGCIHNFASHKQMPTIKIGLGPYDLEPLYGFKALFASLRLSGSDTIPAGQAATYNIEMFSKNTDTLVDDVDAKVYLECNAGYLPQRQVEISNGIGSFPLMALGLNAGDKIKLKVGWRNFSGVDEKIVTIV</sequence>
<organism evidence="1 2">
    <name type="scientific">Ferrovibrio terrae</name>
    <dbReference type="NCBI Taxonomy" id="2594003"/>
    <lineage>
        <taxon>Bacteria</taxon>
        <taxon>Pseudomonadati</taxon>
        <taxon>Pseudomonadota</taxon>
        <taxon>Alphaproteobacteria</taxon>
        <taxon>Rhodospirillales</taxon>
        <taxon>Rhodospirillaceae</taxon>
        <taxon>Ferrovibrio</taxon>
    </lineage>
</organism>
<dbReference type="AlphaFoldDB" id="A0A516GZ52"/>
<proteinExistence type="predicted"/>
<evidence type="ECO:0000313" key="1">
    <source>
        <dbReference type="EMBL" id="QDO96782.1"/>
    </source>
</evidence>
<dbReference type="OrthoDB" id="8883603at2"/>
<keyword evidence="2" id="KW-1185">Reference proteome</keyword>